<dbReference type="Proteomes" id="UP000323886">
    <property type="component" value="Unassembled WGS sequence"/>
</dbReference>
<dbReference type="Pfam" id="PF13531">
    <property type="entry name" value="SBP_bac_11"/>
    <property type="match status" value="1"/>
</dbReference>
<dbReference type="AlphaFoldDB" id="A0A5M6I2B7"/>
<comment type="caution">
    <text evidence="9">The sequence shown here is derived from an EMBL/GenBank/DDBJ whole genome shotgun (WGS) entry which is preliminary data.</text>
</comment>
<evidence type="ECO:0000256" key="8">
    <source>
        <dbReference type="SAM" id="SignalP"/>
    </source>
</evidence>
<evidence type="ECO:0000256" key="2">
    <source>
        <dbReference type="ARBA" id="ARBA00022505"/>
    </source>
</evidence>
<sequence>MAWTPTRRIASVALAGLLALALQPALPSLAKDAKDAKSAKEPAKEAATEAATAAEPAAPKGQAPVLVFAAASLTTAFNAIGAAWEKESGKKVSFSYAASSALARQLESGAPADVFASADLRWMNWAAEKKLIKEGSRDTLLGNALVLIAPLDAATDLKIAKGFPLAAAIGDSRLATGAIPAVPVGNYAKQALSALGVWEAVEPKIAGAESVRAALALVARGEARFGIVYATDAKAEPKVKVVDTFPTDSHDPVLYPIALTANSANPDAAAFVAFLRSPTAEKILTGQGFTIVPKP</sequence>
<keyword evidence="10" id="KW-1185">Reference proteome</keyword>
<feature type="chain" id="PRO_5024306381" evidence="8">
    <location>
        <begin position="31"/>
        <end position="295"/>
    </location>
</feature>
<feature type="signal peptide" evidence="8">
    <location>
        <begin position="1"/>
        <end position="30"/>
    </location>
</feature>
<keyword evidence="4 8" id="KW-0732">Signal</keyword>
<dbReference type="EMBL" id="VWPL01000007">
    <property type="protein sequence ID" value="KAA5602344.1"/>
    <property type="molecule type" value="Genomic_DNA"/>
</dbReference>
<dbReference type="PANTHER" id="PTHR30632:SF17">
    <property type="entry name" value="MOLYBDATE-BINDING PROTEIN MODA"/>
    <property type="match status" value="1"/>
</dbReference>
<dbReference type="GO" id="GO:1901359">
    <property type="term" value="F:tungstate binding"/>
    <property type="evidence" value="ECO:0007669"/>
    <property type="project" value="UniProtKB-ARBA"/>
</dbReference>
<accession>A0A5M6I2B7</accession>
<dbReference type="OrthoDB" id="9785015at2"/>
<dbReference type="GO" id="GO:0015689">
    <property type="term" value="P:molybdate ion transport"/>
    <property type="evidence" value="ECO:0007669"/>
    <property type="project" value="InterPro"/>
</dbReference>
<evidence type="ECO:0000256" key="3">
    <source>
        <dbReference type="ARBA" id="ARBA00022723"/>
    </source>
</evidence>
<dbReference type="SUPFAM" id="SSF53850">
    <property type="entry name" value="Periplasmic binding protein-like II"/>
    <property type="match status" value="1"/>
</dbReference>
<dbReference type="PANTHER" id="PTHR30632">
    <property type="entry name" value="MOLYBDATE-BINDING PERIPLASMIC PROTEIN"/>
    <property type="match status" value="1"/>
</dbReference>
<keyword evidence="2 6" id="KW-0500">Molybdenum</keyword>
<reference evidence="9 10" key="1">
    <citation type="submission" date="2019-09" db="EMBL/GenBank/DDBJ databases">
        <title>Draft Whole-Genome sequence of Blastochloris sulfoviridis DSM 729.</title>
        <authorList>
            <person name="Meyer T.E."/>
            <person name="Kyndt J.A."/>
        </authorList>
    </citation>
    <scope>NUCLEOTIDE SEQUENCE [LARGE SCALE GENOMIC DNA]</scope>
    <source>
        <strain evidence="9 10">DSM 729</strain>
    </source>
</reference>
<dbReference type="NCBIfam" id="TIGR01256">
    <property type="entry name" value="modA"/>
    <property type="match status" value="1"/>
</dbReference>
<keyword evidence="3 6" id="KW-0479">Metal-binding</keyword>
<dbReference type="PIRSF" id="PIRSF004846">
    <property type="entry name" value="ModA"/>
    <property type="match status" value="1"/>
</dbReference>
<proteinExistence type="inferred from homology"/>
<feature type="binding site" evidence="6">
    <location>
        <position position="211"/>
    </location>
    <ligand>
        <name>molybdate</name>
        <dbReference type="ChEBI" id="CHEBI:36264"/>
    </ligand>
</feature>
<gene>
    <name evidence="9" type="primary">modA</name>
    <name evidence="9" type="ORF">F1193_05420</name>
</gene>
<dbReference type="Gene3D" id="3.40.190.10">
    <property type="entry name" value="Periplasmic binding protein-like II"/>
    <property type="match status" value="2"/>
</dbReference>
<evidence type="ECO:0000256" key="7">
    <source>
        <dbReference type="SAM" id="MobiDB-lite"/>
    </source>
</evidence>
<dbReference type="GO" id="GO:0046872">
    <property type="term" value="F:metal ion binding"/>
    <property type="evidence" value="ECO:0007669"/>
    <property type="project" value="UniProtKB-KW"/>
</dbReference>
<dbReference type="FunFam" id="3.40.190.10:FF:000035">
    <property type="entry name" value="Molybdate ABC transporter substrate-binding protein"/>
    <property type="match status" value="1"/>
</dbReference>
<comment type="similarity">
    <text evidence="1">Belongs to the bacterial solute-binding protein ModA family.</text>
</comment>
<feature type="binding site" evidence="6">
    <location>
        <position position="72"/>
    </location>
    <ligand>
        <name>molybdate</name>
        <dbReference type="ChEBI" id="CHEBI:36264"/>
    </ligand>
</feature>
<dbReference type="GO" id="GO:0030973">
    <property type="term" value="F:molybdate ion binding"/>
    <property type="evidence" value="ECO:0007669"/>
    <property type="project" value="TreeGrafter"/>
</dbReference>
<evidence type="ECO:0000256" key="4">
    <source>
        <dbReference type="ARBA" id="ARBA00022729"/>
    </source>
</evidence>
<dbReference type="GO" id="GO:0030288">
    <property type="term" value="C:outer membrane-bounded periplasmic space"/>
    <property type="evidence" value="ECO:0007669"/>
    <property type="project" value="TreeGrafter"/>
</dbReference>
<evidence type="ECO:0000313" key="10">
    <source>
        <dbReference type="Proteomes" id="UP000323886"/>
    </source>
</evidence>
<feature type="binding site" evidence="6">
    <location>
        <position position="99"/>
    </location>
    <ligand>
        <name>molybdate</name>
        <dbReference type="ChEBI" id="CHEBI:36264"/>
    </ligand>
</feature>
<evidence type="ECO:0000256" key="6">
    <source>
        <dbReference type="PIRSR" id="PIRSR004846-1"/>
    </source>
</evidence>
<comment type="subunit">
    <text evidence="5">The complex is composed of two ATP-binding proteins (ModC), two transmembrane proteins (ModB) and a solute-binding protein (ModA).</text>
</comment>
<feature type="region of interest" description="Disordered" evidence="7">
    <location>
        <begin position="33"/>
        <end position="55"/>
    </location>
</feature>
<evidence type="ECO:0000256" key="5">
    <source>
        <dbReference type="ARBA" id="ARBA00062515"/>
    </source>
</evidence>
<dbReference type="InterPro" id="IPR050682">
    <property type="entry name" value="ModA/WtpA"/>
</dbReference>
<evidence type="ECO:0000256" key="1">
    <source>
        <dbReference type="ARBA" id="ARBA00009175"/>
    </source>
</evidence>
<feature type="compositionally biased region" description="Basic and acidic residues" evidence="7">
    <location>
        <begin position="33"/>
        <end position="47"/>
    </location>
</feature>
<feature type="binding site" evidence="6">
    <location>
        <position position="229"/>
    </location>
    <ligand>
        <name>molybdate</name>
        <dbReference type="ChEBI" id="CHEBI:36264"/>
    </ligand>
</feature>
<name>A0A5M6I2B7_9HYPH</name>
<protein>
    <submittedName>
        <fullName evidence="9">Molybdate ABC transporter substrate-binding protein</fullName>
    </submittedName>
</protein>
<organism evidence="9 10">
    <name type="scientific">Blastochloris sulfoviridis</name>
    <dbReference type="NCBI Taxonomy" id="50712"/>
    <lineage>
        <taxon>Bacteria</taxon>
        <taxon>Pseudomonadati</taxon>
        <taxon>Pseudomonadota</taxon>
        <taxon>Alphaproteobacteria</taxon>
        <taxon>Hyphomicrobiales</taxon>
        <taxon>Blastochloridaceae</taxon>
        <taxon>Blastochloris</taxon>
    </lineage>
</organism>
<dbReference type="InterPro" id="IPR005950">
    <property type="entry name" value="ModA"/>
</dbReference>
<dbReference type="RefSeq" id="WP_150096667.1">
    <property type="nucleotide sequence ID" value="NZ_VWPL01000007.1"/>
</dbReference>
<evidence type="ECO:0000313" key="9">
    <source>
        <dbReference type="EMBL" id="KAA5602344.1"/>
    </source>
</evidence>